<evidence type="ECO:0000313" key="14">
    <source>
        <dbReference type="Proteomes" id="UP000054248"/>
    </source>
</evidence>
<dbReference type="OrthoDB" id="9909019at2759"/>
<evidence type="ECO:0000256" key="6">
    <source>
        <dbReference type="ARBA" id="ARBA00023139"/>
    </source>
</evidence>
<dbReference type="GO" id="GO:0005783">
    <property type="term" value="C:endoplasmic reticulum"/>
    <property type="evidence" value="ECO:0007669"/>
    <property type="project" value="TreeGrafter"/>
</dbReference>
<feature type="compositionally biased region" description="Low complexity" evidence="11">
    <location>
        <begin position="487"/>
        <end position="497"/>
    </location>
</feature>
<evidence type="ECO:0000313" key="13">
    <source>
        <dbReference type="EMBL" id="KIO32576.1"/>
    </source>
</evidence>
<dbReference type="AlphaFoldDB" id="A0A0C3QTM8"/>
<keyword evidence="6" id="KW-0564">Palmitate</keyword>
<protein>
    <recommendedName>
        <fullName evidence="10">Palmitoyltransferase</fullName>
        <ecNumber evidence="10">2.3.1.225</ecNumber>
    </recommendedName>
</protein>
<dbReference type="GO" id="GO:0019706">
    <property type="term" value="F:protein-cysteine S-palmitoyltransferase activity"/>
    <property type="evidence" value="ECO:0007669"/>
    <property type="project" value="UniProtKB-EC"/>
</dbReference>
<feature type="region of interest" description="Disordered" evidence="11">
    <location>
        <begin position="1"/>
        <end position="326"/>
    </location>
</feature>
<feature type="compositionally biased region" description="Low complexity" evidence="11">
    <location>
        <begin position="13"/>
        <end position="25"/>
    </location>
</feature>
<feature type="compositionally biased region" description="Polar residues" evidence="11">
    <location>
        <begin position="1"/>
        <end position="12"/>
    </location>
</feature>
<comment type="domain">
    <text evidence="10">The DHHC domain is required for palmitoyltransferase activity.</text>
</comment>
<feature type="domain" description="Palmitoyltransferase DHHC" evidence="12">
    <location>
        <begin position="657"/>
        <end position="782"/>
    </location>
</feature>
<dbReference type="GO" id="GO:0006612">
    <property type="term" value="P:protein targeting to membrane"/>
    <property type="evidence" value="ECO:0007669"/>
    <property type="project" value="TreeGrafter"/>
</dbReference>
<dbReference type="EMBL" id="KN822954">
    <property type="protein sequence ID" value="KIO32576.1"/>
    <property type="molecule type" value="Genomic_DNA"/>
</dbReference>
<evidence type="ECO:0000256" key="9">
    <source>
        <dbReference type="ARBA" id="ARBA00048048"/>
    </source>
</evidence>
<feature type="compositionally biased region" description="Low complexity" evidence="11">
    <location>
        <begin position="94"/>
        <end position="114"/>
    </location>
</feature>
<dbReference type="GO" id="GO:0005794">
    <property type="term" value="C:Golgi apparatus"/>
    <property type="evidence" value="ECO:0007669"/>
    <property type="project" value="TreeGrafter"/>
</dbReference>
<dbReference type="STRING" id="1051891.A0A0C3QTM8"/>
<feature type="compositionally biased region" description="Basic and acidic residues" evidence="11">
    <location>
        <begin position="250"/>
        <end position="259"/>
    </location>
</feature>
<keyword evidence="2 10" id="KW-0808">Transferase</keyword>
<evidence type="ECO:0000256" key="8">
    <source>
        <dbReference type="ARBA" id="ARBA00023315"/>
    </source>
</evidence>
<comment type="subcellular location">
    <subcellularLocation>
        <location evidence="1">Membrane</location>
        <topology evidence="1">Multi-pass membrane protein</topology>
    </subcellularLocation>
</comment>
<reference evidence="14" key="2">
    <citation type="submission" date="2015-01" db="EMBL/GenBank/DDBJ databases">
        <title>Evolutionary Origins and Diversification of the Mycorrhizal Mutualists.</title>
        <authorList>
            <consortium name="DOE Joint Genome Institute"/>
            <consortium name="Mycorrhizal Genomics Consortium"/>
            <person name="Kohler A."/>
            <person name="Kuo A."/>
            <person name="Nagy L.G."/>
            <person name="Floudas D."/>
            <person name="Copeland A."/>
            <person name="Barry K.W."/>
            <person name="Cichocki N."/>
            <person name="Veneault-Fourrey C."/>
            <person name="LaButti K."/>
            <person name="Lindquist E.A."/>
            <person name="Lipzen A."/>
            <person name="Lundell T."/>
            <person name="Morin E."/>
            <person name="Murat C."/>
            <person name="Riley R."/>
            <person name="Ohm R."/>
            <person name="Sun H."/>
            <person name="Tunlid A."/>
            <person name="Henrissat B."/>
            <person name="Grigoriev I.V."/>
            <person name="Hibbett D.S."/>
            <person name="Martin F."/>
        </authorList>
    </citation>
    <scope>NUCLEOTIDE SEQUENCE [LARGE SCALE GENOMIC DNA]</scope>
    <source>
        <strain evidence="14">MUT 4182</strain>
    </source>
</reference>
<evidence type="ECO:0000256" key="4">
    <source>
        <dbReference type="ARBA" id="ARBA00022989"/>
    </source>
</evidence>
<evidence type="ECO:0000256" key="5">
    <source>
        <dbReference type="ARBA" id="ARBA00023136"/>
    </source>
</evidence>
<evidence type="ECO:0000256" key="2">
    <source>
        <dbReference type="ARBA" id="ARBA00022679"/>
    </source>
</evidence>
<keyword evidence="7" id="KW-0449">Lipoprotein</keyword>
<keyword evidence="14" id="KW-1185">Reference proteome</keyword>
<feature type="transmembrane region" description="Helical" evidence="10">
    <location>
        <begin position="702"/>
        <end position="726"/>
    </location>
</feature>
<organism evidence="13 14">
    <name type="scientific">Tulasnella calospora MUT 4182</name>
    <dbReference type="NCBI Taxonomy" id="1051891"/>
    <lineage>
        <taxon>Eukaryota</taxon>
        <taxon>Fungi</taxon>
        <taxon>Dikarya</taxon>
        <taxon>Basidiomycota</taxon>
        <taxon>Agaricomycotina</taxon>
        <taxon>Agaricomycetes</taxon>
        <taxon>Cantharellales</taxon>
        <taxon>Tulasnellaceae</taxon>
        <taxon>Tulasnella</taxon>
    </lineage>
</organism>
<keyword evidence="5 10" id="KW-0472">Membrane</keyword>
<feature type="compositionally biased region" description="Polar residues" evidence="11">
    <location>
        <begin position="226"/>
        <end position="242"/>
    </location>
</feature>
<dbReference type="InterPro" id="IPR001594">
    <property type="entry name" value="Palmitoyltrfase_DHHC"/>
</dbReference>
<dbReference type="Proteomes" id="UP000054248">
    <property type="component" value="Unassembled WGS sequence"/>
</dbReference>
<evidence type="ECO:0000256" key="11">
    <source>
        <dbReference type="SAM" id="MobiDB-lite"/>
    </source>
</evidence>
<evidence type="ECO:0000256" key="7">
    <source>
        <dbReference type="ARBA" id="ARBA00023288"/>
    </source>
</evidence>
<sequence length="862" mass="91630">MSSPPTNLSTPESPSAMSSSAAAQAETPTRPSGSEALPGGLARAQRSPSLGINIPGEPSTPRTGGATDRSFNLSRTTPTVHVTSPTRDISSLRATPLSAANTSTSSAATSPVTPGRSRQGSQTHAGGILPPASFFRPSKPNSATNRTSGSGSFNFPGSPPKSSPIGSIGIGLPFKASSPSTSPLAPKGSGLPSTFKTPNLALGGGDAGARMTKQSREPLLPVREQQAGNRTQTSVADTSASSVGGVMRGSFERMWRKGGSETGASTPPRRSVDRRSQKSVPAGVAEETGMEEGNNMDLEGGPRSGEGELYDDATPQPSPGPEDRNRFVQDDADHLAVDDIGDGAFGGGVVMEMGRLSLADTAVRPMSMADTSVRTSYRTGDGGDTDLESAIIGDAVVFRRSTGAMVMLETPKTPKTPRTPGGGVGAIASFSFDTERTELESHPPDSAHPLAQTHHISAPSTPAQQSRHAHFAPSPHRSPKNLANGKPSSSTTSLPTSHNSLFHRSSEKEPSSMTASPPYMVPVMSGKSQKPMRNYEIHPSRNKFFFNGHVLAGGDSAWPFIGALVLVLGIAGTWFGTTCVFWWHRGGGGQAVAAVGAYLCLLTLSSMLMTAFRDPGILPRDLDPDPPCAPTGSSASESQRVPLPRDLRVRAGTVRVKYCVTCKTYRPPRSSHCKMCDNCVDGCDHHCQWVNNCVGRRNYTHFITFVVTASITAFLVLGTGITHIYLITHENHWSVQEGFKHAIGSVVAVALCFVVMWPLLALTLYHVRLLLLNITTIEQVRNQAHRKLTNAPTPPNPFSIGRWWHNVAYLLCRPAGYSWVDLPGYSTSDTRKVNPGFIVRAASTVEGDLESSVVRDSRDDWR</sequence>
<feature type="transmembrane region" description="Helical" evidence="10">
    <location>
        <begin position="746"/>
        <end position="765"/>
    </location>
</feature>
<comment type="similarity">
    <text evidence="10">Belongs to the DHHC palmitoyltransferase family.</text>
</comment>
<comment type="catalytic activity">
    <reaction evidence="9 10">
        <text>L-cysteinyl-[protein] + hexadecanoyl-CoA = S-hexadecanoyl-L-cysteinyl-[protein] + CoA</text>
        <dbReference type="Rhea" id="RHEA:36683"/>
        <dbReference type="Rhea" id="RHEA-COMP:10131"/>
        <dbReference type="Rhea" id="RHEA-COMP:11032"/>
        <dbReference type="ChEBI" id="CHEBI:29950"/>
        <dbReference type="ChEBI" id="CHEBI:57287"/>
        <dbReference type="ChEBI" id="CHEBI:57379"/>
        <dbReference type="ChEBI" id="CHEBI:74151"/>
        <dbReference type="EC" id="2.3.1.225"/>
    </reaction>
</comment>
<dbReference type="Pfam" id="PF01529">
    <property type="entry name" value="DHHC"/>
    <property type="match status" value="1"/>
</dbReference>
<dbReference type="EC" id="2.3.1.225" evidence="10"/>
<keyword evidence="4 10" id="KW-1133">Transmembrane helix</keyword>
<feature type="transmembrane region" description="Helical" evidence="10">
    <location>
        <begin position="560"/>
        <end position="583"/>
    </location>
</feature>
<dbReference type="PANTHER" id="PTHR22883">
    <property type="entry name" value="ZINC FINGER DHHC DOMAIN CONTAINING PROTEIN"/>
    <property type="match status" value="1"/>
</dbReference>
<evidence type="ECO:0000256" key="3">
    <source>
        <dbReference type="ARBA" id="ARBA00022692"/>
    </source>
</evidence>
<accession>A0A0C3QTM8</accession>
<dbReference type="HOGENOM" id="CLU_332089_0_0_1"/>
<dbReference type="PANTHER" id="PTHR22883:SF488">
    <property type="entry name" value="PALMITOYLTRANSFERASE"/>
    <property type="match status" value="1"/>
</dbReference>
<proteinExistence type="inferred from homology"/>
<gene>
    <name evidence="13" type="ORF">M407DRAFT_105583</name>
</gene>
<keyword evidence="8 10" id="KW-0012">Acyltransferase</keyword>
<dbReference type="InterPro" id="IPR039859">
    <property type="entry name" value="PFA4/ZDH16/20/ERF2-like"/>
</dbReference>
<evidence type="ECO:0000256" key="1">
    <source>
        <dbReference type="ARBA" id="ARBA00004141"/>
    </source>
</evidence>
<dbReference type="PROSITE" id="PS50216">
    <property type="entry name" value="DHHC"/>
    <property type="match status" value="1"/>
</dbReference>
<keyword evidence="3 10" id="KW-0812">Transmembrane</keyword>
<evidence type="ECO:0000256" key="10">
    <source>
        <dbReference type="RuleBase" id="RU079119"/>
    </source>
</evidence>
<reference evidence="13 14" key="1">
    <citation type="submission" date="2014-04" db="EMBL/GenBank/DDBJ databases">
        <authorList>
            <consortium name="DOE Joint Genome Institute"/>
            <person name="Kuo A."/>
            <person name="Girlanda M."/>
            <person name="Perotto S."/>
            <person name="Kohler A."/>
            <person name="Nagy L.G."/>
            <person name="Floudas D."/>
            <person name="Copeland A."/>
            <person name="Barry K.W."/>
            <person name="Cichocki N."/>
            <person name="Veneault-Fourrey C."/>
            <person name="LaButti K."/>
            <person name="Lindquist E.A."/>
            <person name="Lipzen A."/>
            <person name="Lundell T."/>
            <person name="Morin E."/>
            <person name="Murat C."/>
            <person name="Sun H."/>
            <person name="Tunlid A."/>
            <person name="Henrissat B."/>
            <person name="Grigoriev I.V."/>
            <person name="Hibbett D.S."/>
            <person name="Martin F."/>
            <person name="Nordberg H.P."/>
            <person name="Cantor M.N."/>
            <person name="Hua S.X."/>
        </authorList>
    </citation>
    <scope>NUCLEOTIDE SEQUENCE [LARGE SCALE GENOMIC DNA]</scope>
    <source>
        <strain evidence="13 14">MUT 4182</strain>
    </source>
</reference>
<name>A0A0C3QTM8_9AGAM</name>
<feature type="compositionally biased region" description="Basic and acidic residues" evidence="11">
    <location>
        <begin position="435"/>
        <end position="445"/>
    </location>
</feature>
<feature type="compositionally biased region" description="Polar residues" evidence="11">
    <location>
        <begin position="69"/>
        <end position="93"/>
    </location>
</feature>
<feature type="compositionally biased region" description="Polar residues" evidence="11">
    <location>
        <begin position="454"/>
        <end position="466"/>
    </location>
</feature>
<feature type="region of interest" description="Disordered" evidence="11">
    <location>
        <begin position="435"/>
        <end position="525"/>
    </location>
</feature>
<evidence type="ECO:0000259" key="12">
    <source>
        <dbReference type="Pfam" id="PF01529"/>
    </source>
</evidence>
<dbReference type="GO" id="GO:0016020">
    <property type="term" value="C:membrane"/>
    <property type="evidence" value="ECO:0007669"/>
    <property type="project" value="UniProtKB-SubCell"/>
</dbReference>